<dbReference type="AlphaFoldDB" id="A0A501W5R7"/>
<comment type="caution">
    <text evidence="1">The sequence shown here is derived from an EMBL/GenBank/DDBJ whole genome shotgun (WGS) entry which is preliminary data.</text>
</comment>
<dbReference type="InterPro" id="IPR046558">
    <property type="entry name" value="DUF6712"/>
</dbReference>
<evidence type="ECO:0000313" key="2">
    <source>
        <dbReference type="Proteomes" id="UP000316727"/>
    </source>
</evidence>
<proteinExistence type="predicted"/>
<name>A0A501W5R7_9BACT</name>
<organism evidence="1 2">
    <name type="scientific">Pontibacter mangrovi</name>
    <dbReference type="NCBI Taxonomy" id="2589816"/>
    <lineage>
        <taxon>Bacteria</taxon>
        <taxon>Pseudomonadati</taxon>
        <taxon>Bacteroidota</taxon>
        <taxon>Cytophagia</taxon>
        <taxon>Cytophagales</taxon>
        <taxon>Hymenobacteraceae</taxon>
        <taxon>Pontibacter</taxon>
    </lineage>
</organism>
<accession>A0A501W5R7</accession>
<dbReference type="Proteomes" id="UP000316727">
    <property type="component" value="Unassembled WGS sequence"/>
</dbReference>
<evidence type="ECO:0000313" key="1">
    <source>
        <dbReference type="EMBL" id="TPE43985.1"/>
    </source>
</evidence>
<dbReference type="EMBL" id="VFRQ01000005">
    <property type="protein sequence ID" value="TPE43985.1"/>
    <property type="molecule type" value="Genomic_DNA"/>
</dbReference>
<sequence>MLIKTIDELKKYISTIHKNTSPNTLLSFVEGAEFKYIYPFIGSELMTELQAAYDAGTLSDDQKELMKLLGRSIAYYAMLDALPMINVNVGDAGITESQGQNFGPVRQWAYFKFEDATATNADTFLDLALAHLDRNIDKFSTWAGSEAYMESKALFINTPSELSKYMNLQNSRRAFMALQPFQVRAEEFYIIPSLGDKLHQELKASLLKPAEQTPEQRETLRLLKRALAQYTLVEAVPELSFTHTGSGLKVLNDNDGIKDRLSISMEERSNLASASRARAEIYMEDLRRFLDTVLQDSEADPADNQQAFTPMDNTGSVSFWV</sequence>
<dbReference type="RefSeq" id="WP_140621608.1">
    <property type="nucleotide sequence ID" value="NZ_VFRQ01000005.1"/>
</dbReference>
<keyword evidence="2" id="KW-1185">Reference proteome</keyword>
<protein>
    <submittedName>
        <fullName evidence="1">Uncharacterized protein</fullName>
    </submittedName>
</protein>
<gene>
    <name evidence="1" type="ORF">FJM65_11205</name>
</gene>
<dbReference type="OrthoDB" id="872721at2"/>
<dbReference type="Pfam" id="PF20459">
    <property type="entry name" value="DUF6712"/>
    <property type="match status" value="2"/>
</dbReference>
<reference evidence="1 2" key="1">
    <citation type="submission" date="2019-06" db="EMBL/GenBank/DDBJ databases">
        <title>A novel bacterium of genus Pontibacter, isolated from marine sediment.</title>
        <authorList>
            <person name="Huang H."/>
            <person name="Mo K."/>
            <person name="Hu Y."/>
        </authorList>
    </citation>
    <scope>NUCLEOTIDE SEQUENCE [LARGE SCALE GENOMIC DNA]</scope>
    <source>
        <strain evidence="1 2">HB172049</strain>
    </source>
</reference>